<evidence type="ECO:0000313" key="2">
    <source>
        <dbReference type="EMBL" id="KRL37248.1"/>
    </source>
</evidence>
<dbReference type="RefSeq" id="WP_057737463.1">
    <property type="nucleotide sequence ID" value="NZ_AZEG01000014.1"/>
</dbReference>
<keyword evidence="1" id="KW-0812">Transmembrane</keyword>
<feature type="transmembrane region" description="Helical" evidence="1">
    <location>
        <begin position="34"/>
        <end position="54"/>
    </location>
</feature>
<dbReference type="InterPro" id="IPR035628">
    <property type="entry name" value="TcpC_C"/>
</dbReference>
<dbReference type="EMBL" id="AZEG01000014">
    <property type="protein sequence ID" value="KRL37248.1"/>
    <property type="molecule type" value="Genomic_DNA"/>
</dbReference>
<accession>A0A0R1PXD4</accession>
<dbReference type="PATRIC" id="fig|1423812.3.peg.629"/>
<dbReference type="AlphaFoldDB" id="A0A0R1PXD4"/>
<protein>
    <recommendedName>
        <fullName evidence="4">Conjugal transfer protein</fullName>
    </recommendedName>
</protein>
<evidence type="ECO:0000313" key="3">
    <source>
        <dbReference type="Proteomes" id="UP000051155"/>
    </source>
</evidence>
<dbReference type="CDD" id="cd16386">
    <property type="entry name" value="TcpC_N"/>
    <property type="match status" value="1"/>
</dbReference>
<dbReference type="InterPro" id="IPR024735">
    <property type="entry name" value="TcpC"/>
</dbReference>
<dbReference type="Gene3D" id="3.10.450.540">
    <property type="match status" value="1"/>
</dbReference>
<sequence>MILIKIGSFEFKKRNSNQVDKIPRKKKKVNMKSARIIVWITMVFIFCSGVMAFIKASNVSQTNHKLQKEVQTYQTKLDQASTNINGYSPLLNNYMQGFLKLYLTYPNNTDAMDKRNQALSAYYATNLTANDQAGKDSQTFNKAYIQSIYTQQGVKIAQYYVNYSVNNNQTNGYLNIPFKVKNSKFTVVSYPYFSNKIDPVGHIGKLQSKYTKENQTTSVNLNNRVIDFTKSFLKKYVAAKTSDMKFIMAKPQGLAGKYKVANIQNLHVYGTKNNPIVQCLLTLKRSDSDIEHSENVTLKLSKQQTTYFVDQFNHNIGGN</sequence>
<organism evidence="2 3">
    <name type="scientific">Liquorilactobacillus uvarum DSM 19971</name>
    <dbReference type="NCBI Taxonomy" id="1423812"/>
    <lineage>
        <taxon>Bacteria</taxon>
        <taxon>Bacillati</taxon>
        <taxon>Bacillota</taxon>
        <taxon>Bacilli</taxon>
        <taxon>Lactobacillales</taxon>
        <taxon>Lactobacillaceae</taxon>
        <taxon>Liquorilactobacillus</taxon>
    </lineage>
</organism>
<dbReference type="STRING" id="1423812.FD20_GL000587"/>
<gene>
    <name evidence="2" type="ORF">FD20_GL000587</name>
</gene>
<dbReference type="Pfam" id="PF12642">
    <property type="entry name" value="TpcC"/>
    <property type="match status" value="1"/>
</dbReference>
<proteinExistence type="predicted"/>
<reference evidence="2 3" key="1">
    <citation type="journal article" date="2015" name="Genome Announc.">
        <title>Expanding the biotechnology potential of lactobacilli through comparative genomics of 213 strains and associated genera.</title>
        <authorList>
            <person name="Sun Z."/>
            <person name="Harris H.M."/>
            <person name="McCann A."/>
            <person name="Guo C."/>
            <person name="Argimon S."/>
            <person name="Zhang W."/>
            <person name="Yang X."/>
            <person name="Jeffery I.B."/>
            <person name="Cooney J.C."/>
            <person name="Kagawa T.F."/>
            <person name="Liu W."/>
            <person name="Song Y."/>
            <person name="Salvetti E."/>
            <person name="Wrobel A."/>
            <person name="Rasinkangas P."/>
            <person name="Parkhill J."/>
            <person name="Rea M.C."/>
            <person name="O'Sullivan O."/>
            <person name="Ritari J."/>
            <person name="Douillard F.P."/>
            <person name="Paul Ross R."/>
            <person name="Yang R."/>
            <person name="Briner A.E."/>
            <person name="Felis G.E."/>
            <person name="de Vos W.M."/>
            <person name="Barrangou R."/>
            <person name="Klaenhammer T.R."/>
            <person name="Caufield P.W."/>
            <person name="Cui Y."/>
            <person name="Zhang H."/>
            <person name="O'Toole P.W."/>
        </authorList>
    </citation>
    <scope>NUCLEOTIDE SEQUENCE [LARGE SCALE GENOMIC DNA]</scope>
    <source>
        <strain evidence="2 3">DSM 19971</strain>
    </source>
</reference>
<comment type="caution">
    <text evidence="2">The sequence shown here is derived from an EMBL/GenBank/DDBJ whole genome shotgun (WGS) entry which is preliminary data.</text>
</comment>
<dbReference type="CDD" id="cd16428">
    <property type="entry name" value="TcpC_C"/>
    <property type="match status" value="1"/>
</dbReference>
<evidence type="ECO:0008006" key="4">
    <source>
        <dbReference type="Google" id="ProtNLM"/>
    </source>
</evidence>
<keyword evidence="1" id="KW-0472">Membrane</keyword>
<evidence type="ECO:0000256" key="1">
    <source>
        <dbReference type="SAM" id="Phobius"/>
    </source>
</evidence>
<dbReference type="OrthoDB" id="2142190at2"/>
<dbReference type="Proteomes" id="UP000051155">
    <property type="component" value="Unassembled WGS sequence"/>
</dbReference>
<name>A0A0R1PXD4_9LACO</name>
<keyword evidence="1" id="KW-1133">Transmembrane helix</keyword>
<keyword evidence="3" id="KW-1185">Reference proteome</keyword>